<evidence type="ECO:0000259" key="9">
    <source>
        <dbReference type="PROSITE" id="PS50928"/>
    </source>
</evidence>
<dbReference type="InterPro" id="IPR035906">
    <property type="entry name" value="MetI-like_sf"/>
</dbReference>
<dbReference type="InterPro" id="IPR000515">
    <property type="entry name" value="MetI-like"/>
</dbReference>
<keyword evidence="6 7" id="KW-0472">Membrane</keyword>
<evidence type="ECO:0000256" key="7">
    <source>
        <dbReference type="RuleBase" id="RU363032"/>
    </source>
</evidence>
<dbReference type="Gene3D" id="1.10.3720.10">
    <property type="entry name" value="MetI-like"/>
    <property type="match status" value="1"/>
</dbReference>
<dbReference type="RefSeq" id="WP_328280750.1">
    <property type="nucleotide sequence ID" value="NZ_JARTLD010000052.1"/>
</dbReference>
<feature type="transmembrane region" description="Helical" evidence="7">
    <location>
        <begin position="251"/>
        <end position="272"/>
    </location>
</feature>
<organism evidence="10 11">
    <name type="scientific">Paenibacillus chibensis</name>
    <dbReference type="NCBI Taxonomy" id="59846"/>
    <lineage>
        <taxon>Bacteria</taxon>
        <taxon>Bacillati</taxon>
        <taxon>Bacillota</taxon>
        <taxon>Bacilli</taxon>
        <taxon>Bacillales</taxon>
        <taxon>Paenibacillaceae</taxon>
        <taxon>Paenibacillus</taxon>
    </lineage>
</organism>
<accession>A0ABU6PXN8</accession>
<dbReference type="PROSITE" id="PS50928">
    <property type="entry name" value="ABC_TM1"/>
    <property type="match status" value="1"/>
</dbReference>
<protein>
    <submittedName>
        <fullName evidence="10">ABC transporter permease subunit</fullName>
    </submittedName>
</protein>
<gene>
    <name evidence="10" type="ORF">P9847_20320</name>
</gene>
<keyword evidence="3" id="KW-1003">Cell membrane</keyword>
<keyword evidence="5 7" id="KW-1133">Transmembrane helix</keyword>
<feature type="transmembrane region" description="Helical" evidence="7">
    <location>
        <begin position="119"/>
        <end position="139"/>
    </location>
</feature>
<dbReference type="PANTHER" id="PTHR30193:SF44">
    <property type="entry name" value="LACTOSE TRANSPORT SYSTEM PERMEASE PROTEIN LACF"/>
    <property type="match status" value="1"/>
</dbReference>
<evidence type="ECO:0000256" key="1">
    <source>
        <dbReference type="ARBA" id="ARBA00004651"/>
    </source>
</evidence>
<evidence type="ECO:0000256" key="6">
    <source>
        <dbReference type="ARBA" id="ARBA00023136"/>
    </source>
</evidence>
<reference evidence="10 11" key="1">
    <citation type="submission" date="2023-03" db="EMBL/GenBank/DDBJ databases">
        <title>Bacillus Genome Sequencing.</title>
        <authorList>
            <person name="Dunlap C."/>
        </authorList>
    </citation>
    <scope>NUCLEOTIDE SEQUENCE [LARGE SCALE GENOMIC DNA]</scope>
    <source>
        <strain evidence="10 11">NRS-52</strain>
    </source>
</reference>
<name>A0ABU6PXN8_9BACL</name>
<comment type="similarity">
    <text evidence="7">Belongs to the binding-protein-dependent transport system permease family.</text>
</comment>
<proteinExistence type="inferred from homology"/>
<feature type="region of interest" description="Disordered" evidence="8">
    <location>
        <begin position="1"/>
        <end position="38"/>
    </location>
</feature>
<dbReference type="EMBL" id="JARTLD010000052">
    <property type="protein sequence ID" value="MED5019645.1"/>
    <property type="molecule type" value="Genomic_DNA"/>
</dbReference>
<comment type="subcellular location">
    <subcellularLocation>
        <location evidence="1 7">Cell membrane</location>
        <topology evidence="1 7">Multi-pass membrane protein</topology>
    </subcellularLocation>
</comment>
<feature type="transmembrane region" description="Helical" evidence="7">
    <location>
        <begin position="204"/>
        <end position="230"/>
    </location>
</feature>
<dbReference type="InterPro" id="IPR051393">
    <property type="entry name" value="ABC_transporter_permease"/>
</dbReference>
<feature type="transmembrane region" description="Helical" evidence="7">
    <location>
        <begin position="151"/>
        <end position="174"/>
    </location>
</feature>
<dbReference type="CDD" id="cd06261">
    <property type="entry name" value="TM_PBP2"/>
    <property type="match status" value="1"/>
</dbReference>
<comment type="caution">
    <text evidence="10">The sequence shown here is derived from an EMBL/GenBank/DDBJ whole genome shotgun (WGS) entry which is preliminary data.</text>
</comment>
<dbReference type="SUPFAM" id="SSF161098">
    <property type="entry name" value="MetI-like"/>
    <property type="match status" value="1"/>
</dbReference>
<dbReference type="Proteomes" id="UP001343257">
    <property type="component" value="Unassembled WGS sequence"/>
</dbReference>
<sequence>MLNKVSLAETAAVSQGSRSAPAATESSPGPNQKSSKRRKKSAIGRELHHFRNNRELFLLSLPGILYKLIFAYIPMVGLIIAFKNYRYDLGIFGSKWVGFSNFRYLFSTDTAWRITRNTVLYNTAYIVVTTVAALLLAILMDEIKQKWSKYYQSALFLPHFLSWVLVGYVAYAFLNHSDGLINRTLQAFGMDTVSWYQNAAPWPVILILVHLWKAVGFNTLIYFAGILGINGDYYEAAKIDGATKWQMATKITIPLLSPLVIILLILSIGNMFRGDFGLHYFIPNNSGFLFGSTDIIDTYVYRALREIGNVSMSAATGFYQSVVGFVLVLVANGIVRKINPDHSLW</sequence>
<feature type="transmembrane region" description="Helical" evidence="7">
    <location>
        <begin position="318"/>
        <end position="335"/>
    </location>
</feature>
<keyword evidence="4 7" id="KW-0812">Transmembrane</keyword>
<dbReference type="PANTHER" id="PTHR30193">
    <property type="entry name" value="ABC TRANSPORTER PERMEASE PROTEIN"/>
    <property type="match status" value="1"/>
</dbReference>
<dbReference type="Pfam" id="PF00528">
    <property type="entry name" value="BPD_transp_1"/>
    <property type="match status" value="1"/>
</dbReference>
<feature type="domain" description="ABC transmembrane type-1" evidence="9">
    <location>
        <begin position="115"/>
        <end position="331"/>
    </location>
</feature>
<evidence type="ECO:0000256" key="2">
    <source>
        <dbReference type="ARBA" id="ARBA00022448"/>
    </source>
</evidence>
<keyword evidence="2 7" id="KW-0813">Transport</keyword>
<evidence type="ECO:0000313" key="10">
    <source>
        <dbReference type="EMBL" id="MED5019645.1"/>
    </source>
</evidence>
<feature type="transmembrane region" description="Helical" evidence="7">
    <location>
        <begin position="56"/>
        <end position="82"/>
    </location>
</feature>
<evidence type="ECO:0000256" key="3">
    <source>
        <dbReference type="ARBA" id="ARBA00022475"/>
    </source>
</evidence>
<evidence type="ECO:0000256" key="4">
    <source>
        <dbReference type="ARBA" id="ARBA00022692"/>
    </source>
</evidence>
<keyword evidence="11" id="KW-1185">Reference proteome</keyword>
<evidence type="ECO:0000256" key="5">
    <source>
        <dbReference type="ARBA" id="ARBA00022989"/>
    </source>
</evidence>
<evidence type="ECO:0000256" key="8">
    <source>
        <dbReference type="SAM" id="MobiDB-lite"/>
    </source>
</evidence>
<feature type="compositionally biased region" description="Polar residues" evidence="8">
    <location>
        <begin position="12"/>
        <end position="33"/>
    </location>
</feature>
<evidence type="ECO:0000313" key="11">
    <source>
        <dbReference type="Proteomes" id="UP001343257"/>
    </source>
</evidence>